<keyword evidence="4 10" id="KW-0547">Nucleotide-binding</keyword>
<dbReference type="EMBL" id="MPJW01000254">
    <property type="protein sequence ID" value="OLU36823.1"/>
    <property type="molecule type" value="Genomic_DNA"/>
</dbReference>
<dbReference type="InterPro" id="IPR003959">
    <property type="entry name" value="ATPase_AAA_core"/>
</dbReference>
<dbReference type="InterPro" id="IPR036628">
    <property type="entry name" value="Clp_N_dom_sf"/>
</dbReference>
<dbReference type="AlphaFoldDB" id="A0A1U7ND59"/>
<dbReference type="FunFam" id="3.40.50.300:FF:000025">
    <property type="entry name" value="ATP-dependent Clp protease subunit"/>
    <property type="match status" value="1"/>
</dbReference>
<dbReference type="Pfam" id="PF07724">
    <property type="entry name" value="AAA_2"/>
    <property type="match status" value="1"/>
</dbReference>
<evidence type="ECO:0000256" key="10">
    <source>
        <dbReference type="RuleBase" id="RU004432"/>
    </source>
</evidence>
<dbReference type="Gene3D" id="1.10.1780.10">
    <property type="entry name" value="Clp, N-terminal domain"/>
    <property type="match status" value="1"/>
</dbReference>
<evidence type="ECO:0000256" key="4">
    <source>
        <dbReference type="ARBA" id="ARBA00022741"/>
    </source>
</evidence>
<dbReference type="InterPro" id="IPR019489">
    <property type="entry name" value="Clp_ATPase_C"/>
</dbReference>
<sequence>MEFEKMSENLQRILMQAVNDAKAHQHASVDTIDVLEAIFKDEALNGLFDRLNVDKKTALQIIAAEEKNIVKSNSANVNLSNEVQKSIEHAAKWAAQHDEIYLTVATLWISLMFNKSYISRKLVQVFSLNEQQCYQAELERRGKRKMDTPNAEDNLEALSKYGRDLVAEVREGKIDPIIGRDDEIRRMMQILSRKTKNNPVLIGEPGVGKTAVVEGLAWRIFQDDVPESLKDKKLIELDMGSLIAGAKYRGEFEERLKAILDEVKESQGQIILFIDEIHNLVGAGKTEGSMDAANLLKPMLARGELHLIGATTFNEYRKYIEKDAALERRFQQVQVKEPNVEETISILRGLKDRFESFHGVHIDDNSLVAAASLSDRYITDRFLPDKAIDLVDEACATLKVEMESMPQELDELQRKIMLLQIEKTSLMDEDDKKTQERRHEIEEEMGRLQEKRDELYTKWEDEKRMIDLAKEDRQALEKAKLDLETAQNEARYEEAARLRYGTIPELEARIAASQADEAAEGALIQETINEEMIAKIISRWTGVEVSRLVESERKKLLDLKSEMEKRVVGQDHAIDLVVDAILRSKAQIQDENRPIGSFLFLGPTGVGKTEVAKTLAEQLFDDERHIVRIDMSEYMEKHAVSRLIGAPPGYVGYDEGGQLTEAVRRNPYSIVLFDEVEKAHPDVFNVLLQILDDGRITDSKGVTVDFKNTIIILTSNLGAQYAFEYKDKAILDEKYMEEVKKHFRPEFINRIDEIIIFNALNEKAFIKIARKFIADLAHRLEERDIHLHLSDAAYDKIAENGVDPVFGARPMRRYIQRNIETDIAKKMIEVGAMKDADIDADVKDGKFEVTIHEKKD</sequence>
<comment type="similarity">
    <text evidence="2 10">Belongs to the ClpA/ClpB family.</text>
</comment>
<dbReference type="InterPro" id="IPR018368">
    <property type="entry name" value="ClpA/B_CS1"/>
</dbReference>
<dbReference type="Pfam" id="PF17871">
    <property type="entry name" value="AAA_lid_9"/>
    <property type="match status" value="1"/>
</dbReference>
<evidence type="ECO:0000256" key="2">
    <source>
        <dbReference type="ARBA" id="ARBA00008675"/>
    </source>
</evidence>
<evidence type="ECO:0000256" key="11">
    <source>
        <dbReference type="SAM" id="Coils"/>
    </source>
</evidence>
<dbReference type="FunFam" id="3.40.50.300:FF:000120">
    <property type="entry name" value="ATP-dependent chaperone ClpB"/>
    <property type="match status" value="1"/>
</dbReference>
<keyword evidence="7 10" id="KW-0143">Chaperone</keyword>
<evidence type="ECO:0000256" key="5">
    <source>
        <dbReference type="ARBA" id="ARBA00022840"/>
    </source>
</evidence>
<comment type="subcellular location">
    <subcellularLocation>
        <location evidence="1">Cytoplasm</location>
    </subcellularLocation>
</comment>
<name>A0A1U7ND59_9FIRM</name>
<keyword evidence="5 10" id="KW-0067">ATP-binding</keyword>
<dbReference type="GO" id="GO:0005737">
    <property type="term" value="C:cytoplasm"/>
    <property type="evidence" value="ECO:0007669"/>
    <property type="project" value="UniProtKB-SubCell"/>
</dbReference>
<dbReference type="CDD" id="cd19499">
    <property type="entry name" value="RecA-like_ClpB_Hsp104-like"/>
    <property type="match status" value="1"/>
</dbReference>
<evidence type="ECO:0000313" key="13">
    <source>
        <dbReference type="EMBL" id="OLU36823.1"/>
    </source>
</evidence>
<dbReference type="PANTHER" id="PTHR11638">
    <property type="entry name" value="ATP-DEPENDENT CLP PROTEASE"/>
    <property type="match status" value="1"/>
</dbReference>
<evidence type="ECO:0000256" key="3">
    <source>
        <dbReference type="ARBA" id="ARBA00022737"/>
    </source>
</evidence>
<dbReference type="InterPro" id="IPR050130">
    <property type="entry name" value="ClpA_ClpB"/>
</dbReference>
<feature type="coiled-coil region" evidence="11">
    <location>
        <begin position="395"/>
        <end position="496"/>
    </location>
</feature>
<dbReference type="GO" id="GO:0016887">
    <property type="term" value="F:ATP hydrolysis activity"/>
    <property type="evidence" value="ECO:0007669"/>
    <property type="project" value="InterPro"/>
</dbReference>
<dbReference type="SMART" id="SM00382">
    <property type="entry name" value="AAA"/>
    <property type="match status" value="2"/>
</dbReference>
<keyword evidence="14" id="KW-1185">Reference proteome</keyword>
<comment type="subunit">
    <text evidence="8">Homohexamer. The oligomerization is ATP-dependent.</text>
</comment>
<dbReference type="PANTHER" id="PTHR11638:SF18">
    <property type="entry name" value="HEAT SHOCK PROTEIN 104"/>
    <property type="match status" value="1"/>
</dbReference>
<dbReference type="InterPro" id="IPR003593">
    <property type="entry name" value="AAA+_ATPase"/>
</dbReference>
<dbReference type="PRINTS" id="PR00300">
    <property type="entry name" value="CLPPROTEASEA"/>
</dbReference>
<evidence type="ECO:0000256" key="1">
    <source>
        <dbReference type="ARBA" id="ARBA00004496"/>
    </source>
</evidence>
<protein>
    <submittedName>
        <fullName evidence="13">ATP-dependent chaperone ClpB</fullName>
    </submittedName>
</protein>
<dbReference type="RefSeq" id="WP_075820926.1">
    <property type="nucleotide sequence ID" value="NZ_CAPNHH010000060.1"/>
</dbReference>
<dbReference type="Pfam" id="PF00004">
    <property type="entry name" value="AAA"/>
    <property type="match status" value="1"/>
</dbReference>
<proteinExistence type="inferred from homology"/>
<accession>A0A1U7ND59</accession>
<dbReference type="GO" id="GO:0034605">
    <property type="term" value="P:cellular response to heat"/>
    <property type="evidence" value="ECO:0007669"/>
    <property type="project" value="TreeGrafter"/>
</dbReference>
<dbReference type="InterPro" id="IPR004176">
    <property type="entry name" value="Clp_R_N"/>
</dbReference>
<comment type="caution">
    <text evidence="13">The sequence shown here is derived from an EMBL/GenBank/DDBJ whole genome shotgun (WGS) entry which is preliminary data.</text>
</comment>
<dbReference type="InterPro" id="IPR041546">
    <property type="entry name" value="ClpA/ClpB_AAA_lid"/>
</dbReference>
<dbReference type="InterPro" id="IPR001270">
    <property type="entry name" value="ClpA/B"/>
</dbReference>
<reference evidence="13 14" key="1">
    <citation type="submission" date="2016-11" db="EMBL/GenBank/DDBJ databases">
        <title>Description of two novel members of the family Erysipelotrichaceae: Ileibacterium lipovorans gen. nov., sp. nov. and Dubosiella newyorkensis, gen. nov., sp. nov.</title>
        <authorList>
            <person name="Cox L.M."/>
            <person name="Sohn J."/>
            <person name="Tyrrell K.L."/>
            <person name="Citron D.M."/>
            <person name="Lawson P.A."/>
            <person name="Patel N.B."/>
            <person name="Iizumi T."/>
            <person name="Perez-Perez G.I."/>
            <person name="Goldstein E.J."/>
            <person name="Blaser M.J."/>
        </authorList>
    </citation>
    <scope>NUCLEOTIDE SEQUENCE [LARGE SCALE GENOMIC DNA]</scope>
    <source>
        <strain evidence="13 14">NYU-BL-A3</strain>
    </source>
</reference>
<dbReference type="FunFam" id="3.40.50.300:FF:000010">
    <property type="entry name" value="Chaperone clpB 1, putative"/>
    <property type="match status" value="1"/>
</dbReference>
<evidence type="ECO:0000256" key="8">
    <source>
        <dbReference type="ARBA" id="ARBA00026057"/>
    </source>
</evidence>
<feature type="domain" description="Clp R" evidence="12">
    <location>
        <begin position="3"/>
        <end position="143"/>
    </location>
</feature>
<dbReference type="InterPro" id="IPR028299">
    <property type="entry name" value="ClpA/B_CS2"/>
</dbReference>
<dbReference type="CDD" id="cd00009">
    <property type="entry name" value="AAA"/>
    <property type="match status" value="1"/>
</dbReference>
<dbReference type="Proteomes" id="UP000186341">
    <property type="component" value="Unassembled WGS sequence"/>
</dbReference>
<dbReference type="Gene3D" id="1.10.8.60">
    <property type="match status" value="1"/>
</dbReference>
<evidence type="ECO:0000256" key="7">
    <source>
        <dbReference type="ARBA" id="ARBA00023186"/>
    </source>
</evidence>
<dbReference type="Pfam" id="PF10431">
    <property type="entry name" value="ClpB_D2-small"/>
    <property type="match status" value="1"/>
</dbReference>
<dbReference type="SUPFAM" id="SSF52540">
    <property type="entry name" value="P-loop containing nucleoside triphosphate hydrolases"/>
    <property type="match status" value="2"/>
</dbReference>
<dbReference type="Pfam" id="PF02861">
    <property type="entry name" value="Clp_N"/>
    <property type="match status" value="1"/>
</dbReference>
<dbReference type="SMART" id="SM01086">
    <property type="entry name" value="ClpB_D2-small"/>
    <property type="match status" value="1"/>
</dbReference>
<evidence type="ECO:0000259" key="12">
    <source>
        <dbReference type="PROSITE" id="PS51903"/>
    </source>
</evidence>
<dbReference type="Gene3D" id="3.40.50.300">
    <property type="entry name" value="P-loop containing nucleotide triphosphate hydrolases"/>
    <property type="match status" value="3"/>
</dbReference>
<dbReference type="GeneID" id="82203774"/>
<dbReference type="PROSITE" id="PS00871">
    <property type="entry name" value="CLPAB_2"/>
    <property type="match status" value="1"/>
</dbReference>
<dbReference type="SUPFAM" id="SSF81923">
    <property type="entry name" value="Double Clp-N motif"/>
    <property type="match status" value="1"/>
</dbReference>
<dbReference type="OrthoDB" id="9803641at2"/>
<dbReference type="PROSITE" id="PS51903">
    <property type="entry name" value="CLP_R"/>
    <property type="match status" value="1"/>
</dbReference>
<evidence type="ECO:0000256" key="6">
    <source>
        <dbReference type="ARBA" id="ARBA00023054"/>
    </source>
</evidence>
<dbReference type="PROSITE" id="PS00870">
    <property type="entry name" value="CLPAB_1"/>
    <property type="match status" value="1"/>
</dbReference>
<evidence type="ECO:0000313" key="14">
    <source>
        <dbReference type="Proteomes" id="UP000186341"/>
    </source>
</evidence>
<keyword evidence="3 9" id="KW-0677">Repeat</keyword>
<dbReference type="GO" id="GO:0005524">
    <property type="term" value="F:ATP binding"/>
    <property type="evidence" value="ECO:0007669"/>
    <property type="project" value="UniProtKB-KW"/>
</dbReference>
<gene>
    <name evidence="13" type="ORF">BO222_11575</name>
</gene>
<dbReference type="InterPro" id="IPR027417">
    <property type="entry name" value="P-loop_NTPase"/>
</dbReference>
<evidence type="ECO:0000256" key="9">
    <source>
        <dbReference type="PROSITE-ProRule" id="PRU01251"/>
    </source>
</evidence>
<keyword evidence="6 11" id="KW-0175">Coiled coil</keyword>
<organism evidence="13 14">
    <name type="scientific">Ileibacterium valens</name>
    <dbReference type="NCBI Taxonomy" id="1862668"/>
    <lineage>
        <taxon>Bacteria</taxon>
        <taxon>Bacillati</taxon>
        <taxon>Bacillota</taxon>
        <taxon>Erysipelotrichia</taxon>
        <taxon>Erysipelotrichales</taxon>
        <taxon>Erysipelotrichaceae</taxon>
        <taxon>Ileibacterium</taxon>
    </lineage>
</organism>